<reference evidence="1 2" key="1">
    <citation type="journal article" date="2019" name="Sci. Rep.">
        <title>Orb-weaving spider Araneus ventricosus genome elucidates the spidroin gene catalogue.</title>
        <authorList>
            <person name="Kono N."/>
            <person name="Nakamura H."/>
            <person name="Ohtoshi R."/>
            <person name="Moran D.A.P."/>
            <person name="Shinohara A."/>
            <person name="Yoshida Y."/>
            <person name="Fujiwara M."/>
            <person name="Mori M."/>
            <person name="Tomita M."/>
            <person name="Arakawa K."/>
        </authorList>
    </citation>
    <scope>NUCLEOTIDE SEQUENCE [LARGE SCALE GENOMIC DNA]</scope>
</reference>
<dbReference type="EMBL" id="BGPR01000785">
    <property type="protein sequence ID" value="GBM35445.1"/>
    <property type="molecule type" value="Genomic_DNA"/>
</dbReference>
<organism evidence="1 2">
    <name type="scientific">Araneus ventricosus</name>
    <name type="common">Orbweaver spider</name>
    <name type="synonym">Epeira ventricosa</name>
    <dbReference type="NCBI Taxonomy" id="182803"/>
    <lineage>
        <taxon>Eukaryota</taxon>
        <taxon>Metazoa</taxon>
        <taxon>Ecdysozoa</taxon>
        <taxon>Arthropoda</taxon>
        <taxon>Chelicerata</taxon>
        <taxon>Arachnida</taxon>
        <taxon>Araneae</taxon>
        <taxon>Araneomorphae</taxon>
        <taxon>Entelegynae</taxon>
        <taxon>Araneoidea</taxon>
        <taxon>Araneidae</taxon>
        <taxon>Araneus</taxon>
    </lineage>
</organism>
<evidence type="ECO:0000313" key="1">
    <source>
        <dbReference type="EMBL" id="GBM35445.1"/>
    </source>
</evidence>
<dbReference type="AlphaFoldDB" id="A0A4Y2F5N3"/>
<comment type="caution">
    <text evidence="1">The sequence shown here is derived from an EMBL/GenBank/DDBJ whole genome shotgun (WGS) entry which is preliminary data.</text>
</comment>
<sequence>MLRTKTPLYAIPFFSRSFTVAPRNPNLSAKGHSVPLRTIHPLRVTPIPNGLSIRYGSLRYPTGYPSVTDHYVPLRTIHPLRVTPYGLFIRCGTLLYPMGYPTATGHSDTLRTIHPLRVTLIPSLLVE</sequence>
<keyword evidence="2" id="KW-1185">Reference proteome</keyword>
<proteinExistence type="predicted"/>
<evidence type="ECO:0000313" key="2">
    <source>
        <dbReference type="Proteomes" id="UP000499080"/>
    </source>
</evidence>
<name>A0A4Y2F5N3_ARAVE</name>
<dbReference type="Proteomes" id="UP000499080">
    <property type="component" value="Unassembled WGS sequence"/>
</dbReference>
<protein>
    <submittedName>
        <fullName evidence="1">Uncharacterized protein</fullName>
    </submittedName>
</protein>
<gene>
    <name evidence="1" type="ORF">AVEN_73244_1</name>
</gene>
<accession>A0A4Y2F5N3</accession>